<dbReference type="InterPro" id="IPR029057">
    <property type="entry name" value="PRTase-like"/>
</dbReference>
<evidence type="ECO:0000256" key="12">
    <source>
        <dbReference type="ARBA" id="ARBA00022842"/>
    </source>
</evidence>
<dbReference type="UniPathway" id="UPA00591">
    <property type="reaction ID" value="UER00648"/>
</dbReference>
<evidence type="ECO:0000259" key="15">
    <source>
        <dbReference type="Pfam" id="PF00156"/>
    </source>
</evidence>
<evidence type="ECO:0000313" key="16">
    <source>
        <dbReference type="EMBL" id="BAQ25453.1"/>
    </source>
</evidence>
<comment type="pathway">
    <text evidence="3 14">Purine metabolism; IMP biosynthesis via salvage pathway; IMP from hypoxanthine: step 1/1.</text>
</comment>
<keyword evidence="8 14" id="KW-0808">Transferase</keyword>
<feature type="domain" description="Phosphoribosyltransferase" evidence="15">
    <location>
        <begin position="9"/>
        <end position="170"/>
    </location>
</feature>
<dbReference type="GO" id="GO:0000287">
    <property type="term" value="F:magnesium ion binding"/>
    <property type="evidence" value="ECO:0007669"/>
    <property type="project" value="TreeGrafter"/>
</dbReference>
<comment type="cofactor">
    <cofactor evidence="1 14">
        <name>Mg(2+)</name>
        <dbReference type="ChEBI" id="CHEBI:18420"/>
    </cofactor>
</comment>
<evidence type="ECO:0000256" key="8">
    <source>
        <dbReference type="ARBA" id="ARBA00022679"/>
    </source>
</evidence>
<dbReference type="InterPro" id="IPR050408">
    <property type="entry name" value="HGPRT"/>
</dbReference>
<dbReference type="InterPro" id="IPR005904">
    <property type="entry name" value="Hxn_phspho_trans"/>
</dbReference>
<comment type="function">
    <text evidence="13">Converts guanine to guanosine monophosphate, and hypoxanthine to inosine monophosphate. Transfers the 5-phosphoribosyl group from 5-phosphoribosylpyrophosphate onto the purine. Plays a central role in the generation of purine nucleotides through the purine salvage pathway.</text>
</comment>
<dbReference type="InterPro" id="IPR000836">
    <property type="entry name" value="PRTase_dom"/>
</dbReference>
<keyword evidence="12 14" id="KW-0460">Magnesium</keyword>
<dbReference type="GO" id="GO:0046100">
    <property type="term" value="P:hypoxanthine metabolic process"/>
    <property type="evidence" value="ECO:0007669"/>
    <property type="project" value="TreeGrafter"/>
</dbReference>
<sequence>MTWEDIMKEEIVSKERIESRINELADQIVEDYSKVMDKGEEIMLVCILKGSYIFTADLSRAISARGVSTVIDFMCVSSYGSGTESSGEVRVLLDLRKPMRGKHVLVVEDICESARTLAFLQHTFRSRSPKSLKTVTLLDKPYKRISHDVSLDYVGFTIPDHFVVGYGLDYDEKFRSLPNVIVLRPSVYSRL</sequence>
<dbReference type="GO" id="GO:0000166">
    <property type="term" value="F:nucleotide binding"/>
    <property type="evidence" value="ECO:0007669"/>
    <property type="project" value="UniProtKB-KW"/>
</dbReference>
<evidence type="ECO:0000256" key="1">
    <source>
        <dbReference type="ARBA" id="ARBA00001946"/>
    </source>
</evidence>
<evidence type="ECO:0000256" key="11">
    <source>
        <dbReference type="ARBA" id="ARBA00022741"/>
    </source>
</evidence>
<comment type="catalytic activity">
    <reaction evidence="14">
        <text>IMP + diphosphate = hypoxanthine + 5-phospho-alpha-D-ribose 1-diphosphate</text>
        <dbReference type="Rhea" id="RHEA:17973"/>
        <dbReference type="ChEBI" id="CHEBI:17368"/>
        <dbReference type="ChEBI" id="CHEBI:33019"/>
        <dbReference type="ChEBI" id="CHEBI:58017"/>
        <dbReference type="ChEBI" id="CHEBI:58053"/>
        <dbReference type="EC" id="2.4.2.8"/>
    </reaction>
</comment>
<evidence type="ECO:0000256" key="10">
    <source>
        <dbReference type="ARBA" id="ARBA00022726"/>
    </source>
</evidence>
<evidence type="ECO:0000256" key="9">
    <source>
        <dbReference type="ARBA" id="ARBA00022723"/>
    </source>
</evidence>
<dbReference type="GO" id="GO:0004422">
    <property type="term" value="F:hypoxanthine phosphoribosyltransferase activity"/>
    <property type="evidence" value="ECO:0007669"/>
    <property type="project" value="InterPro"/>
</dbReference>
<dbReference type="GO" id="GO:0032263">
    <property type="term" value="P:GMP salvage"/>
    <property type="evidence" value="ECO:0007669"/>
    <property type="project" value="TreeGrafter"/>
</dbReference>
<comment type="similarity">
    <text evidence="4 14">Belongs to the purine/pyrimidine phosphoribosyltransferase family.</text>
</comment>
<name>A0A0B6VM36_9EUGL</name>
<keyword evidence="10 14" id="KW-0660">Purine salvage</keyword>
<dbReference type="EC" id="2.4.2.8" evidence="5 14"/>
<dbReference type="OrthoDB" id="9449045at2759"/>
<keyword evidence="6 14" id="KW-0963">Cytoplasm</keyword>
<reference evidence="16" key="1">
    <citation type="submission" date="2014-06" db="EMBL/GenBank/DDBJ databases">
        <title>Gluconeogenic compartmentalization in Diplonema papillatum.</title>
        <authorList>
            <person name="Nara T."/>
        </authorList>
    </citation>
    <scope>NUCLEOTIDE SEQUENCE</scope>
    <source>
        <strain evidence="16">ATCC 50162</strain>
    </source>
</reference>
<dbReference type="GO" id="GO:0006166">
    <property type="term" value="P:purine ribonucleoside salvage"/>
    <property type="evidence" value="ECO:0007669"/>
    <property type="project" value="UniProtKB-KW"/>
</dbReference>
<dbReference type="SUPFAM" id="SSF53271">
    <property type="entry name" value="PRTase-like"/>
    <property type="match status" value="1"/>
</dbReference>
<evidence type="ECO:0000256" key="13">
    <source>
        <dbReference type="ARBA" id="ARBA00025301"/>
    </source>
</evidence>
<dbReference type="Pfam" id="PF00156">
    <property type="entry name" value="Pribosyltran"/>
    <property type="match status" value="1"/>
</dbReference>
<evidence type="ECO:0000256" key="7">
    <source>
        <dbReference type="ARBA" id="ARBA00022676"/>
    </source>
</evidence>
<dbReference type="AlphaFoldDB" id="A0A0B6VM36"/>
<evidence type="ECO:0000256" key="5">
    <source>
        <dbReference type="ARBA" id="ARBA00011895"/>
    </source>
</evidence>
<protein>
    <recommendedName>
        <fullName evidence="5 14">Hypoxanthine phosphoribosyltransferase</fullName>
        <ecNumber evidence="5 14">2.4.2.8</ecNumber>
    </recommendedName>
</protein>
<accession>A0A0B6VM36</accession>
<keyword evidence="7 14" id="KW-0328">Glycosyltransferase</keyword>
<dbReference type="GO" id="GO:0032264">
    <property type="term" value="P:IMP salvage"/>
    <property type="evidence" value="ECO:0007669"/>
    <property type="project" value="UniProtKB-UniPathway"/>
</dbReference>
<dbReference type="GO" id="GO:0006178">
    <property type="term" value="P:guanine salvage"/>
    <property type="evidence" value="ECO:0007669"/>
    <property type="project" value="TreeGrafter"/>
</dbReference>
<organism evidence="16">
    <name type="scientific">Diplonema papillatum</name>
    <dbReference type="NCBI Taxonomy" id="91374"/>
    <lineage>
        <taxon>Eukaryota</taxon>
        <taxon>Discoba</taxon>
        <taxon>Euglenozoa</taxon>
        <taxon>Diplonemea</taxon>
        <taxon>Diplonemidae</taxon>
        <taxon>Diplonema</taxon>
    </lineage>
</organism>
<dbReference type="GO" id="GO:0005829">
    <property type="term" value="C:cytosol"/>
    <property type="evidence" value="ECO:0007669"/>
    <property type="project" value="TreeGrafter"/>
</dbReference>
<dbReference type="Gene3D" id="3.40.50.2020">
    <property type="match status" value="1"/>
</dbReference>
<evidence type="ECO:0000256" key="14">
    <source>
        <dbReference type="RuleBase" id="RU364099"/>
    </source>
</evidence>
<keyword evidence="11 14" id="KW-0547">Nucleotide-binding</keyword>
<dbReference type="EMBL" id="AB970496">
    <property type="protein sequence ID" value="BAQ25453.1"/>
    <property type="molecule type" value="Genomic_DNA"/>
</dbReference>
<proteinExistence type="inferred from homology"/>
<dbReference type="NCBIfam" id="TIGR01203">
    <property type="entry name" value="HGPRTase"/>
    <property type="match status" value="1"/>
</dbReference>
<evidence type="ECO:0000256" key="6">
    <source>
        <dbReference type="ARBA" id="ARBA00022490"/>
    </source>
</evidence>
<dbReference type="CDD" id="cd06223">
    <property type="entry name" value="PRTases_typeI"/>
    <property type="match status" value="1"/>
</dbReference>
<evidence type="ECO:0000256" key="2">
    <source>
        <dbReference type="ARBA" id="ARBA00004496"/>
    </source>
</evidence>
<dbReference type="FunFam" id="3.40.50.2020:FF:000006">
    <property type="entry name" value="Hypoxanthine phosphoribosyltransferase"/>
    <property type="match status" value="1"/>
</dbReference>
<evidence type="ECO:0000256" key="4">
    <source>
        <dbReference type="ARBA" id="ARBA00008391"/>
    </source>
</evidence>
<dbReference type="PANTHER" id="PTHR43340">
    <property type="entry name" value="HYPOXANTHINE-GUANINE PHOSPHORIBOSYLTRANSFERASE"/>
    <property type="match status" value="1"/>
</dbReference>
<comment type="subcellular location">
    <subcellularLocation>
        <location evidence="2 14">Cytoplasm</location>
    </subcellularLocation>
</comment>
<dbReference type="PANTHER" id="PTHR43340:SF1">
    <property type="entry name" value="HYPOXANTHINE PHOSPHORIBOSYLTRANSFERASE"/>
    <property type="match status" value="1"/>
</dbReference>
<keyword evidence="9 14" id="KW-0479">Metal-binding</keyword>
<evidence type="ECO:0000256" key="3">
    <source>
        <dbReference type="ARBA" id="ARBA00004669"/>
    </source>
</evidence>